<evidence type="ECO:0000259" key="6">
    <source>
        <dbReference type="Pfam" id="PF12637"/>
    </source>
</evidence>
<gene>
    <name evidence="7" type="ORF">H9660_00900</name>
</gene>
<keyword evidence="3" id="KW-0237">DNA synthesis</keyword>
<evidence type="ECO:0000313" key="7">
    <source>
        <dbReference type="EMBL" id="MBD7913696.1"/>
    </source>
</evidence>
<proteinExistence type="inferred from homology"/>
<keyword evidence="8" id="KW-1185">Reference proteome</keyword>
<comment type="caution">
    <text evidence="7">The sequence shown here is derived from an EMBL/GenBank/DDBJ whole genome shotgun (WGS) entry which is preliminary data.</text>
</comment>
<dbReference type="EC" id="1.17.4.1" evidence="2"/>
<organism evidence="7 8">
    <name type="scientific">Clostridium gallinarum</name>
    <dbReference type="NCBI Taxonomy" id="2762246"/>
    <lineage>
        <taxon>Bacteria</taxon>
        <taxon>Bacillati</taxon>
        <taxon>Bacillota</taxon>
        <taxon>Clostridia</taxon>
        <taxon>Eubacteriales</taxon>
        <taxon>Clostridiaceae</taxon>
        <taxon>Clostridium</taxon>
    </lineage>
</organism>
<dbReference type="Proteomes" id="UP000640335">
    <property type="component" value="Unassembled WGS sequence"/>
</dbReference>
<dbReference type="InterPro" id="IPR024434">
    <property type="entry name" value="TSCPD_dom"/>
</dbReference>
<evidence type="ECO:0000256" key="2">
    <source>
        <dbReference type="ARBA" id="ARBA00012274"/>
    </source>
</evidence>
<dbReference type="Pfam" id="PF12637">
    <property type="entry name" value="TSCPD"/>
    <property type="match status" value="1"/>
</dbReference>
<evidence type="ECO:0000256" key="4">
    <source>
        <dbReference type="ARBA" id="ARBA00022741"/>
    </source>
</evidence>
<dbReference type="NCBIfam" id="TIGR03905">
    <property type="entry name" value="TIGR03905_4_Cys"/>
    <property type="match status" value="1"/>
</dbReference>
<evidence type="ECO:0000256" key="3">
    <source>
        <dbReference type="ARBA" id="ARBA00022634"/>
    </source>
</evidence>
<dbReference type="RefSeq" id="WP_191747579.1">
    <property type="nucleotide sequence ID" value="NZ_JACSQZ010000002.1"/>
</dbReference>
<dbReference type="InterPro" id="IPR023806">
    <property type="entry name" value="CHP03905"/>
</dbReference>
<evidence type="ECO:0000256" key="5">
    <source>
        <dbReference type="ARBA" id="ARBA00047754"/>
    </source>
</evidence>
<keyword evidence="4" id="KW-0547">Nucleotide-binding</keyword>
<accession>A0ABR8PZU6</accession>
<reference evidence="7 8" key="1">
    <citation type="submission" date="2020-08" db="EMBL/GenBank/DDBJ databases">
        <title>A Genomic Blueprint of the Chicken Gut Microbiome.</title>
        <authorList>
            <person name="Gilroy R."/>
            <person name="Ravi A."/>
            <person name="Getino M."/>
            <person name="Pursley I."/>
            <person name="Horton D.L."/>
            <person name="Alikhan N.-F."/>
            <person name="Baker D."/>
            <person name="Gharbi K."/>
            <person name="Hall N."/>
            <person name="Watson M."/>
            <person name="Adriaenssens E.M."/>
            <person name="Foster-Nyarko E."/>
            <person name="Jarju S."/>
            <person name="Secka A."/>
            <person name="Antonio M."/>
            <person name="Oren A."/>
            <person name="Chaudhuri R."/>
            <person name="La Ragione R.M."/>
            <person name="Hildebrand F."/>
            <person name="Pallen M.J."/>
        </authorList>
    </citation>
    <scope>NUCLEOTIDE SEQUENCE [LARGE SCALE GENOMIC DNA]</scope>
    <source>
        <strain evidence="7 8">Sa3CUN1</strain>
    </source>
</reference>
<evidence type="ECO:0000313" key="8">
    <source>
        <dbReference type="Proteomes" id="UP000640335"/>
    </source>
</evidence>
<name>A0ABR8PZU6_9CLOT</name>
<comment type="catalytic activity">
    <reaction evidence="5">
        <text>a 2'-deoxyribonucleoside 5'-diphosphate + [thioredoxin]-disulfide + H2O = a ribonucleoside 5'-diphosphate + [thioredoxin]-dithiol</text>
        <dbReference type="Rhea" id="RHEA:23252"/>
        <dbReference type="Rhea" id="RHEA-COMP:10698"/>
        <dbReference type="Rhea" id="RHEA-COMP:10700"/>
        <dbReference type="ChEBI" id="CHEBI:15377"/>
        <dbReference type="ChEBI" id="CHEBI:29950"/>
        <dbReference type="ChEBI" id="CHEBI:50058"/>
        <dbReference type="ChEBI" id="CHEBI:57930"/>
        <dbReference type="ChEBI" id="CHEBI:73316"/>
        <dbReference type="EC" id="1.17.4.1"/>
    </reaction>
</comment>
<feature type="domain" description="TSCPD" evidence="6">
    <location>
        <begin position="4"/>
        <end position="78"/>
    </location>
</feature>
<comment type="similarity">
    <text evidence="1">Belongs to the ribonucleoside diphosphate reductase class-2 family.</text>
</comment>
<evidence type="ECO:0000256" key="1">
    <source>
        <dbReference type="ARBA" id="ARBA00007405"/>
    </source>
</evidence>
<sequence length="83" mass="9080">MFVYKTKGVCTSEIHLEIDNETIKKVDFVRGCPGNLIGISALVVGMKVDDAILKLKGITCGTKDTSCPDQLSKALEEYKKSEN</sequence>
<protein>
    <recommendedName>
        <fullName evidence="2">ribonucleoside-diphosphate reductase</fullName>
        <ecNumber evidence="2">1.17.4.1</ecNumber>
    </recommendedName>
</protein>
<dbReference type="EMBL" id="JACSQZ010000002">
    <property type="protein sequence ID" value="MBD7913696.1"/>
    <property type="molecule type" value="Genomic_DNA"/>
</dbReference>